<feature type="compositionally biased region" description="Polar residues" evidence="14">
    <location>
        <begin position="51"/>
        <end position="93"/>
    </location>
</feature>
<dbReference type="SMART" id="SM01343">
    <property type="entry name" value="FATC"/>
    <property type="match status" value="1"/>
</dbReference>
<feature type="domain" description="FAT" evidence="16">
    <location>
        <begin position="1928"/>
        <end position="2526"/>
    </location>
</feature>
<dbReference type="InterPro" id="IPR014009">
    <property type="entry name" value="PIK_FAT"/>
</dbReference>
<reference evidence="18" key="1">
    <citation type="submission" date="2021-02" db="EMBL/GenBank/DDBJ databases">
        <authorList>
            <person name="Nowell W R."/>
        </authorList>
    </citation>
    <scope>NUCLEOTIDE SEQUENCE</scope>
</reference>
<accession>A0A816XKI6</accession>
<proteinExistence type="inferred from homology"/>
<dbReference type="InterPro" id="IPR003152">
    <property type="entry name" value="FATC_dom"/>
</dbReference>
<evidence type="ECO:0000256" key="10">
    <source>
        <dbReference type="ARBA" id="ARBA00023306"/>
    </source>
</evidence>
<gene>
    <name evidence="18" type="ORF">MBJ925_LOCUS30704</name>
</gene>
<comment type="subcellular location">
    <subcellularLocation>
        <location evidence="1 13">Nucleus</location>
    </subcellularLocation>
</comment>
<feature type="compositionally biased region" description="Low complexity" evidence="14">
    <location>
        <begin position="2953"/>
        <end position="2982"/>
    </location>
</feature>
<feature type="region of interest" description="Disordered" evidence="14">
    <location>
        <begin position="2952"/>
        <end position="2983"/>
    </location>
</feature>
<keyword evidence="4 13" id="KW-0808">Transferase</keyword>
<dbReference type="Pfam" id="PF02260">
    <property type="entry name" value="FATC"/>
    <property type="match status" value="1"/>
</dbReference>
<dbReference type="EMBL" id="CAJNRE010016653">
    <property type="protein sequence ID" value="CAF2147726.1"/>
    <property type="molecule type" value="Genomic_DNA"/>
</dbReference>
<dbReference type="InterPro" id="IPR036940">
    <property type="entry name" value="PI3/4_kinase_cat_sf"/>
</dbReference>
<dbReference type="PROSITE" id="PS51190">
    <property type="entry name" value="FATC"/>
    <property type="match status" value="1"/>
</dbReference>
<feature type="region of interest" description="Disordered" evidence="14">
    <location>
        <begin position="50"/>
        <end position="108"/>
    </location>
</feature>
<dbReference type="InterPro" id="IPR038980">
    <property type="entry name" value="ATM_plant"/>
</dbReference>
<comment type="caution">
    <text evidence="18">The sequence shown here is derived from an EMBL/GenBank/DDBJ whole genome shotgun (WGS) entry which is preliminary data.</text>
</comment>
<dbReference type="PROSITE" id="PS50290">
    <property type="entry name" value="PI3_4_KINASE_3"/>
    <property type="match status" value="1"/>
</dbReference>
<dbReference type="PROSITE" id="PS00916">
    <property type="entry name" value="PI3_4_KINASE_2"/>
    <property type="match status" value="1"/>
</dbReference>
<dbReference type="GO" id="GO:0005524">
    <property type="term" value="F:ATP binding"/>
    <property type="evidence" value="ECO:0007669"/>
    <property type="project" value="UniProtKB-KW"/>
</dbReference>
<evidence type="ECO:0000313" key="19">
    <source>
        <dbReference type="Proteomes" id="UP000663824"/>
    </source>
</evidence>
<keyword evidence="10" id="KW-0131">Cell cycle</keyword>
<keyword evidence="8 13" id="KW-0067">ATP-binding</keyword>
<evidence type="ECO:0000259" key="15">
    <source>
        <dbReference type="PROSITE" id="PS50290"/>
    </source>
</evidence>
<dbReference type="InterPro" id="IPR021668">
    <property type="entry name" value="TAN"/>
</dbReference>
<evidence type="ECO:0000256" key="1">
    <source>
        <dbReference type="ARBA" id="ARBA00004123"/>
    </source>
</evidence>
<dbReference type="Pfam" id="PF11640">
    <property type="entry name" value="TAN"/>
    <property type="match status" value="1"/>
</dbReference>
<feature type="domain" description="FATC" evidence="17">
    <location>
        <begin position="3009"/>
        <end position="3041"/>
    </location>
</feature>
<comment type="similarity">
    <text evidence="2 13">Belongs to the PI3/PI4-kinase family. ATM subfamily.</text>
</comment>
<keyword evidence="9 13" id="KW-0539">Nucleus</keyword>
<keyword evidence="3 13" id="KW-0723">Serine/threonine-protein kinase</keyword>
<dbReference type="Gene3D" id="3.30.1010.10">
    <property type="entry name" value="Phosphatidylinositol 3-kinase Catalytic Subunit, Chain A, domain 4"/>
    <property type="match status" value="1"/>
</dbReference>
<evidence type="ECO:0000256" key="12">
    <source>
        <dbReference type="ARBA" id="ARBA00048679"/>
    </source>
</evidence>
<name>A0A816XKI6_9BILA</name>
<protein>
    <recommendedName>
        <fullName evidence="13">non-specific serine/threonine protein kinase</fullName>
        <ecNumber evidence="13">2.7.11.1</ecNumber>
    </recommendedName>
</protein>
<evidence type="ECO:0000256" key="8">
    <source>
        <dbReference type="ARBA" id="ARBA00022840"/>
    </source>
</evidence>
<dbReference type="InterPro" id="IPR018936">
    <property type="entry name" value="PI3/4_kinase_CS"/>
</dbReference>
<dbReference type="InterPro" id="IPR000403">
    <property type="entry name" value="PI3/4_kinase_cat_dom"/>
</dbReference>
<dbReference type="SMART" id="SM00146">
    <property type="entry name" value="PI3Kc"/>
    <property type="match status" value="1"/>
</dbReference>
<keyword evidence="6 13" id="KW-0227">DNA damage</keyword>
<evidence type="ECO:0000256" key="6">
    <source>
        <dbReference type="ARBA" id="ARBA00022763"/>
    </source>
</evidence>
<dbReference type="PROSITE" id="PS00915">
    <property type="entry name" value="PI3_4_KINASE_1"/>
    <property type="match status" value="1"/>
</dbReference>
<dbReference type="InterPro" id="IPR011009">
    <property type="entry name" value="Kinase-like_dom_sf"/>
</dbReference>
<evidence type="ECO:0000256" key="14">
    <source>
        <dbReference type="SAM" id="MobiDB-lite"/>
    </source>
</evidence>
<evidence type="ECO:0000259" key="16">
    <source>
        <dbReference type="PROSITE" id="PS51189"/>
    </source>
</evidence>
<keyword evidence="7 13" id="KW-0418">Kinase</keyword>
<comment type="catalytic activity">
    <reaction evidence="12">
        <text>L-seryl-[protein] + ATP = O-phospho-L-seryl-[protein] + ADP + H(+)</text>
        <dbReference type="Rhea" id="RHEA:17989"/>
        <dbReference type="Rhea" id="RHEA-COMP:9863"/>
        <dbReference type="Rhea" id="RHEA-COMP:11604"/>
        <dbReference type="ChEBI" id="CHEBI:15378"/>
        <dbReference type="ChEBI" id="CHEBI:29999"/>
        <dbReference type="ChEBI" id="CHEBI:30616"/>
        <dbReference type="ChEBI" id="CHEBI:83421"/>
        <dbReference type="ChEBI" id="CHEBI:456216"/>
        <dbReference type="EC" id="2.7.11.1"/>
    </reaction>
</comment>
<evidence type="ECO:0000256" key="13">
    <source>
        <dbReference type="RuleBase" id="RU365027"/>
    </source>
</evidence>
<evidence type="ECO:0000256" key="11">
    <source>
        <dbReference type="ARBA" id="ARBA00047899"/>
    </source>
</evidence>
<evidence type="ECO:0000256" key="4">
    <source>
        <dbReference type="ARBA" id="ARBA00022679"/>
    </source>
</evidence>
<dbReference type="GO" id="GO:0006281">
    <property type="term" value="P:DNA repair"/>
    <property type="evidence" value="ECO:0007669"/>
    <property type="project" value="InterPro"/>
</dbReference>
<evidence type="ECO:0000259" key="17">
    <source>
        <dbReference type="PROSITE" id="PS51190"/>
    </source>
</evidence>
<evidence type="ECO:0000313" key="18">
    <source>
        <dbReference type="EMBL" id="CAF2147726.1"/>
    </source>
</evidence>
<feature type="domain" description="PI3K/PI4K catalytic" evidence="15">
    <location>
        <begin position="2659"/>
        <end position="2975"/>
    </location>
</feature>
<dbReference type="SMART" id="SM01342">
    <property type="entry name" value="TAN"/>
    <property type="match status" value="1"/>
</dbReference>
<dbReference type="SUPFAM" id="SSF56112">
    <property type="entry name" value="Protein kinase-like (PK-like)"/>
    <property type="match status" value="1"/>
</dbReference>
<feature type="non-terminal residue" evidence="18">
    <location>
        <position position="3041"/>
    </location>
</feature>
<keyword evidence="5 13" id="KW-0547">Nucleotide-binding</keyword>
<dbReference type="PANTHER" id="PTHR37079:SF4">
    <property type="entry name" value="SERINE_THREONINE-PROTEIN KINASE ATM"/>
    <property type="match status" value="1"/>
</dbReference>
<dbReference type="Proteomes" id="UP000663824">
    <property type="component" value="Unassembled WGS sequence"/>
</dbReference>
<comment type="catalytic activity">
    <reaction evidence="11 13">
        <text>L-threonyl-[protein] + ATP = O-phospho-L-threonyl-[protein] + ADP + H(+)</text>
        <dbReference type="Rhea" id="RHEA:46608"/>
        <dbReference type="Rhea" id="RHEA-COMP:11060"/>
        <dbReference type="Rhea" id="RHEA-COMP:11605"/>
        <dbReference type="ChEBI" id="CHEBI:15378"/>
        <dbReference type="ChEBI" id="CHEBI:30013"/>
        <dbReference type="ChEBI" id="CHEBI:30616"/>
        <dbReference type="ChEBI" id="CHEBI:61977"/>
        <dbReference type="ChEBI" id="CHEBI:456216"/>
        <dbReference type="EC" id="2.7.11.1"/>
    </reaction>
</comment>
<organism evidence="18 19">
    <name type="scientific">Rotaria magnacalcarata</name>
    <dbReference type="NCBI Taxonomy" id="392030"/>
    <lineage>
        <taxon>Eukaryota</taxon>
        <taxon>Metazoa</taxon>
        <taxon>Spiralia</taxon>
        <taxon>Gnathifera</taxon>
        <taxon>Rotifera</taxon>
        <taxon>Eurotatoria</taxon>
        <taxon>Bdelloidea</taxon>
        <taxon>Philodinida</taxon>
        <taxon>Philodinidae</taxon>
        <taxon>Rotaria</taxon>
    </lineage>
</organism>
<evidence type="ECO:0000256" key="7">
    <source>
        <dbReference type="ARBA" id="ARBA00022777"/>
    </source>
</evidence>
<evidence type="ECO:0000256" key="5">
    <source>
        <dbReference type="ARBA" id="ARBA00022741"/>
    </source>
</evidence>
<dbReference type="PANTHER" id="PTHR37079">
    <property type="entry name" value="SERINE/THREONINE-PROTEIN KINASE ATM"/>
    <property type="match status" value="1"/>
</dbReference>
<dbReference type="PROSITE" id="PS51189">
    <property type="entry name" value="FAT"/>
    <property type="match status" value="1"/>
</dbReference>
<evidence type="ECO:0000256" key="9">
    <source>
        <dbReference type="ARBA" id="ARBA00023242"/>
    </source>
</evidence>
<sequence length="3041" mass="356314">SCIRLSLSNSTNQQYHQVLVEYQDLKRFRSSLVSVSPSTNIRDKVHLMRKTTGNNENDLPNQQTNYDDQNRSSCTNSINGRNFSVSSKKQVSRNVERRRHDLSKHQKAIAKYHDGISRHTNMDAIELALRKCLHVFISSTTVTERKRNVETFVELLKDNRIHELLDKDIQDETTAKCSITWNEMFNVIREYTIDELSSIRTKSTKNASADIKYQEALKLFRTLIENANTRAPELDGRPVIESIISIIISEAWSSCAIVIKELSHLLITNVLSFHKYVNELREQEWTDLCNLYMSLSKTQNKLFRESDQALYSSYLKFLIEKFVVYYDLDLTKSSIRKDLFEFLKVEIEQLKNSNHFSVIENLLCSLNSWSFKYLFDMPDEVYHLGNELLPSLIDIWRRKCSDKPKTEIIKFSRLQMSIHHPNHRQCITEVSDDIWIKNLRDINDLILREIDEICHKQRLNNRQNQNEFIVRFDLLHLASSVFYQFALNKIAIKNELIDNDNDDDDETSFEPSSKRARYENSMCISTNVDLQLKYFQNLFQSIDPHHQAVGFQIVSLQLERNMILSLTDCNYYITVIKRFLTDERRPSLLVNALRCLHLLFTNIPACQLTPNLIILIQPLIHIQICESYVIEILSIKNLSLSNFCSCSSITSLKYVFHYLTLHPNNQYLFDDEDKLINKLMPDLISLYRNNEHDLSIFFASYSPEYTHICALILMQFNSFDIIPNKLFKTKKKSIQNEFNQIEFEWSRLKLLFPFQEEEEQEQEEQFNFCTTLHTCELNLNTFKRILEIYERNVRFIQQLKDKHLGERNKLLLHFGFLGINMLHVLQIFFTKTIQNNMEIIRFIEMIQILFSELTEETNFLYTKNQDIPFVNDLFEHIKISIYLNSSSSLLQPILPSLNKIPSILYGFLDAKFLSYLYNFATQELSKTKSSDIEGVECPIDSLSHDKLPLIQTFEILLSLCFQALYDKQYYANSFLLPYCLNYQSNINLLIRILEEKIYLYLEELSLPDPISYQYLNRFFSHICLNKSQYYLNIRLSDFEYLTNLFSQTFRIYRRDILLCQRFIYLFHLFIKIVYRKVREKLFSNENWLHLKKIIDAFWQMTINKNTLLNNNTRKLMIQMKQILIHDELITFDDIQIILNDSSYFIRLEANKLCLNLFYESNSINSQNQCEHMDDDDDDDRSSLGIFLGYKEISNEFVFNNQYCLKSSHEQTKIYQCLIEKNCSSILFFYYLSNISEHLSHQIAFHIIEIGLKNSISKTIVKYLLRNVPIESIIQYWRQQTSYKIKDFPWDVLNTNSIAQYHSFLFSTYFLSSASDRQQLDSLFHDMKSSLIDYFPQLQAYLLPSLVNKMKDNRQAEYNRQLIEKIITKTEYNRLMKQKLTMIIVNLLLTYSNNEENEFYDKWLPEPILPVSNWSTLKDTFDYIKQVVNAKTFSELLIKLTDIGEILHCLSSNLFSTNSLHEQLRLLNVYSLFLTDILLKSVDNDYLHSILRDSTYLLLRYIEKTFQNKYFQIYQQELNNKILNIICKLLHQLCTKGFEFSSSIYLHHIPDIISTLINYAQYLTKKRIQNIFIYVYEFIKHNDDPTHTFISYTIEKLGYLTNEMKKKQQIITTTDYFLYLSQHRSSLPVQWILEMFCNHLENERLSSSQCSLNIDPSIVAIVKQKLLGCIKLKQNHILAGKCLSKCSLFLTNRKQENAEKDPHEQVPLWIIDDLIMLYLIDKEQSIVECTRYTLKNILNHSIGQEIYQKHIKNELTQIYSKPFLSQINFSSKIQRNLNSSSNPWLITSFDTWLISLVNYLLKQIEYYYIEEKEIGHPYACIFIQLKQLVQLKIELAKKLFPHLIYCLLLLPTNVNIRQLLTNNFTFLLEQLNNNAFDNDCTHIQIAKIFFRTINYLRQCPIENLNKRNPGKNLFLNFENHFWLDIDYFQLAKCASKYQCYQSAIIYTDIWTTKQRSILPANDYLTHLYYSDIDLLSSSDLIDLFVRIHSNLNQSDEFYGLDKCFQNRPSLYGEFNQLNNNYYDSLFYYDQAALTMDSSKLIQSLRLCGFNHILEQYLHQISPVSDQIYYRIQLTSLLSGDNKLTQWKTNDEKGSNCIRENILSIIQRQMQVPSSSVPQLIDHNLWSNVSDLRECSLINIIDDITMHYKNPEILLKIWFNQVHNQIKEDMFDENDEILLTRVAMTHKLLLHNINEDTEHRTIKQTILADLVTNLCQNALDSKKLQLCDRYLTDLSPLIDPSYSHELSFLRAKVLVLRQQDTAGEYLRHLIESPLPDSIHIRCRLLLCDWLNETRCEPSTTIKQQLDLISNSIKNLDTSSLPLIFESYLAMAHFSDNEYQRLNQLFHSPTFENKRSLITRNQIEYNKQEKLDPLGRYTKVLKRSLDMDKKEIDEQKKLQYSYLISTLSNYLICLKLFSNLSKKQQTNQIVPTDIIKKNSVPEIMITSKCLSYWFANSNNEDVNKTLKKNLLHIPTYFFLPFVYQMAARMALTNEKVSLPFHSVLLEYLSRCIIDHPHHVLPVIFALANAHKDAHISQQSQATSSGTVKKSNTIGLIQLNNESNNDVRSRAAQYLLDQCAKVKPLLVDQMRKLKDAYIEAAYWDVTPTKADQQGKDNNGKNPSFPKQLRLMHIKDLHEVAVPTITIPIAIDGIYKNIETVKSFNAEYAMVGGVNAPKKILCHSSTGRQLSQLLKGKDDLRQDAVMQQLFTVVNRLLDKDDLTCHRSLNIRTYKVVPLTQKSGVLEWCDGTITFGDYLTKIPDGAHSRYHSEDWAAMDCRRHIHKTTNAGKDERKRAFIQTCSKLKPVFRYFFYEYYNKPSVWHGKKQAYARSVASSSIVGYIVGLGDRHVQNILIDTQTAEFIHIDLGVAFDQGKMLPIPETIPFRLTRDVIDGLGICGTQGLFKKSCEITLELMRRYADTLITIIEVFLYDPLYQWQLSPQKALQLQQQFDKTNDSVASSSSRASGKTSMQPASSSTSSSIVGESVTTDTNKMAERLLLGLRQKLQGVERLNQMTIKAHVNMLIQEATSIDNLSQLFAGWQPYL</sequence>
<dbReference type="CDD" id="cd05171">
    <property type="entry name" value="PIKKc_ATM"/>
    <property type="match status" value="1"/>
</dbReference>
<dbReference type="Gene3D" id="1.10.1070.11">
    <property type="entry name" value="Phosphatidylinositol 3-/4-kinase, catalytic domain"/>
    <property type="match status" value="1"/>
</dbReference>
<dbReference type="InterPro" id="IPR044107">
    <property type="entry name" value="PIKKc_ATM"/>
</dbReference>
<dbReference type="GO" id="GO:0004674">
    <property type="term" value="F:protein serine/threonine kinase activity"/>
    <property type="evidence" value="ECO:0007669"/>
    <property type="project" value="UniProtKB-KW"/>
</dbReference>
<dbReference type="EC" id="2.7.11.1" evidence="13"/>
<dbReference type="GO" id="GO:0005634">
    <property type="term" value="C:nucleus"/>
    <property type="evidence" value="ECO:0007669"/>
    <property type="project" value="UniProtKB-SubCell"/>
</dbReference>
<dbReference type="Pfam" id="PF00454">
    <property type="entry name" value="PI3_PI4_kinase"/>
    <property type="match status" value="1"/>
</dbReference>
<evidence type="ECO:0000256" key="3">
    <source>
        <dbReference type="ARBA" id="ARBA00022527"/>
    </source>
</evidence>
<evidence type="ECO:0000256" key="2">
    <source>
        <dbReference type="ARBA" id="ARBA00010769"/>
    </source>
</evidence>
<dbReference type="FunFam" id="3.30.1010.10:FF:000023">
    <property type="entry name" value="Serine/threonine-protein kinase ATM"/>
    <property type="match status" value="1"/>
</dbReference>